<protein>
    <submittedName>
        <fullName evidence="2">Uncharacterized protein</fullName>
    </submittedName>
</protein>
<dbReference type="AlphaFoldDB" id="A0A9X3ZFZ7"/>
<evidence type="ECO:0000256" key="1">
    <source>
        <dbReference type="SAM" id="MobiDB-lite"/>
    </source>
</evidence>
<keyword evidence="3" id="KW-1185">Reference proteome</keyword>
<evidence type="ECO:0000313" key="3">
    <source>
        <dbReference type="Proteomes" id="UP001151234"/>
    </source>
</evidence>
<accession>A0A9X3ZFZ7</accession>
<proteinExistence type="predicted"/>
<sequence>MSLKKINSKLFDRYIKKIISETIASQLPGRQNGGAADAYRHILLSAELTRLFGSGIALGRLNRHESDSDSGADNGLDMWNNAIGIRIGKYIRQNGGEWEDIVRLSRAVMAHSFDGPGFDQIGNWKIRSADDGIKKTYELYSKPGRNGAMSFERFTKRYNLNREYAFRTNDKTILLEDGKLELFPAAMTSPKHWEVNPKVEVDGAEIELTVDESQFPSRDWFTGKGFVYEDGSRAPTLNFDPELFPEPHDDKRSDFKSDKPDIAGLNRKRPPLRLKPNMHRLLSGDLSAISSKENPFSARELRFLMGGKVPRVKGATRLHDIARPQSDRFDP</sequence>
<dbReference type="RefSeq" id="WP_267988508.1">
    <property type="nucleotide sequence ID" value="NZ_JAPJZI010000001.1"/>
</dbReference>
<organism evidence="2 3">
    <name type="scientific">Hoeflea prorocentri</name>
    <dbReference type="NCBI Taxonomy" id="1922333"/>
    <lineage>
        <taxon>Bacteria</taxon>
        <taxon>Pseudomonadati</taxon>
        <taxon>Pseudomonadota</taxon>
        <taxon>Alphaproteobacteria</taxon>
        <taxon>Hyphomicrobiales</taxon>
        <taxon>Rhizobiaceae</taxon>
        <taxon>Hoeflea</taxon>
    </lineage>
</organism>
<feature type="compositionally biased region" description="Basic and acidic residues" evidence="1">
    <location>
        <begin position="245"/>
        <end position="261"/>
    </location>
</feature>
<dbReference type="EMBL" id="JAPJZI010000001">
    <property type="protein sequence ID" value="MDA5397030.1"/>
    <property type="molecule type" value="Genomic_DNA"/>
</dbReference>
<reference evidence="2" key="1">
    <citation type="submission" date="2022-11" db="EMBL/GenBank/DDBJ databases">
        <title>Draft genome sequence of Hoeflea poritis E7-10 and Hoeflea prorocentri PM5-8, separated from scleractinian coral Porites lutea and marine dinoflagellate.</title>
        <authorList>
            <person name="Zhang G."/>
            <person name="Wei Q."/>
            <person name="Cai L."/>
        </authorList>
    </citation>
    <scope>NUCLEOTIDE SEQUENCE</scope>
    <source>
        <strain evidence="2">PM5-8</strain>
    </source>
</reference>
<comment type="caution">
    <text evidence="2">The sequence shown here is derived from an EMBL/GenBank/DDBJ whole genome shotgun (WGS) entry which is preliminary data.</text>
</comment>
<name>A0A9X3ZFZ7_9HYPH</name>
<gene>
    <name evidence="2" type="ORF">OQ273_00460</name>
</gene>
<evidence type="ECO:0000313" key="2">
    <source>
        <dbReference type="EMBL" id="MDA5397030.1"/>
    </source>
</evidence>
<dbReference type="Proteomes" id="UP001151234">
    <property type="component" value="Unassembled WGS sequence"/>
</dbReference>
<feature type="region of interest" description="Disordered" evidence="1">
    <location>
        <begin position="240"/>
        <end position="270"/>
    </location>
</feature>